<evidence type="ECO:0000313" key="8">
    <source>
        <dbReference type="EMBL" id="GAB0058281.1"/>
    </source>
</evidence>
<gene>
    <name evidence="8" type="ORF">SIID45300_02628</name>
</gene>
<reference evidence="8 9" key="1">
    <citation type="submission" date="2024-05" db="EMBL/GenBank/DDBJ databases">
        <authorList>
            <consortium name="Candidatus Magnetaquicoccaceae bacterium FCR-1 genome sequencing consortium"/>
            <person name="Shimoshige H."/>
            <person name="Shimamura S."/>
            <person name="Taoka A."/>
            <person name="Kobayashi H."/>
            <person name="Maekawa T."/>
        </authorList>
    </citation>
    <scope>NUCLEOTIDE SEQUENCE [LARGE SCALE GENOMIC DNA]</scope>
    <source>
        <strain evidence="8 9">FCR-1</strain>
    </source>
</reference>
<evidence type="ECO:0000256" key="4">
    <source>
        <dbReference type="ARBA" id="ARBA00022692"/>
    </source>
</evidence>
<protein>
    <recommendedName>
        <fullName evidence="10">Cell division protein FtsL</fullName>
    </recommendedName>
</protein>
<keyword evidence="3" id="KW-0132">Cell division</keyword>
<dbReference type="RefSeq" id="WP_420905959.1">
    <property type="nucleotide sequence ID" value="NZ_BAAFGK010000004.1"/>
</dbReference>
<evidence type="ECO:0000256" key="7">
    <source>
        <dbReference type="ARBA" id="ARBA00023306"/>
    </source>
</evidence>
<name>A0ABQ0CBM5_9PROT</name>
<keyword evidence="5" id="KW-1133">Transmembrane helix</keyword>
<keyword evidence="6" id="KW-0472">Membrane</keyword>
<organism evidence="8 9">
    <name type="scientific">Candidatus Magnetaquiglobus chichijimensis</name>
    <dbReference type="NCBI Taxonomy" id="3141448"/>
    <lineage>
        <taxon>Bacteria</taxon>
        <taxon>Pseudomonadati</taxon>
        <taxon>Pseudomonadota</taxon>
        <taxon>Magnetococcia</taxon>
        <taxon>Magnetococcales</taxon>
        <taxon>Candidatus Magnetaquicoccaceae</taxon>
        <taxon>Candidatus Magnetaquiglobus</taxon>
    </lineage>
</organism>
<comment type="subcellular location">
    <subcellularLocation>
        <location evidence="1">Cell membrane</location>
        <topology evidence="1">Single-pass type II membrane protein</topology>
    </subcellularLocation>
</comment>
<evidence type="ECO:0000256" key="5">
    <source>
        <dbReference type="ARBA" id="ARBA00022989"/>
    </source>
</evidence>
<dbReference type="Proteomes" id="UP001628193">
    <property type="component" value="Unassembled WGS sequence"/>
</dbReference>
<dbReference type="InterPro" id="IPR011922">
    <property type="entry name" value="Cell_div_FtsL"/>
</dbReference>
<comment type="caution">
    <text evidence="8">The sequence shown here is derived from an EMBL/GenBank/DDBJ whole genome shotgun (WGS) entry which is preliminary data.</text>
</comment>
<keyword evidence="4" id="KW-0812">Transmembrane</keyword>
<dbReference type="Pfam" id="PF04999">
    <property type="entry name" value="FtsL"/>
    <property type="match status" value="1"/>
</dbReference>
<evidence type="ECO:0000313" key="9">
    <source>
        <dbReference type="Proteomes" id="UP001628193"/>
    </source>
</evidence>
<evidence type="ECO:0000256" key="3">
    <source>
        <dbReference type="ARBA" id="ARBA00022618"/>
    </source>
</evidence>
<dbReference type="EMBL" id="BAAFGK010000004">
    <property type="protein sequence ID" value="GAB0058281.1"/>
    <property type="molecule type" value="Genomic_DNA"/>
</dbReference>
<evidence type="ECO:0000256" key="2">
    <source>
        <dbReference type="ARBA" id="ARBA00022475"/>
    </source>
</evidence>
<reference evidence="8 9" key="2">
    <citation type="submission" date="2024-09" db="EMBL/GenBank/DDBJ databases">
        <title>Draft genome sequence of Candidatus Magnetaquicoccaceae bacterium FCR-1.</title>
        <authorList>
            <person name="Shimoshige H."/>
            <person name="Shimamura S."/>
            <person name="Taoka A."/>
            <person name="Kobayashi H."/>
            <person name="Maekawa T."/>
        </authorList>
    </citation>
    <scope>NUCLEOTIDE SEQUENCE [LARGE SCALE GENOMIC DNA]</scope>
    <source>
        <strain evidence="8 9">FCR-1</strain>
    </source>
</reference>
<keyword evidence="2" id="KW-1003">Cell membrane</keyword>
<proteinExistence type="predicted"/>
<sequence>MKSPWLLHTLLAILLVITAAITIASRMWMQEAHRELEGHLKKRVHLLDQEQALRVEWVARTDLNTIERRAKKDLGMRPMRPDQWREAPE</sequence>
<evidence type="ECO:0000256" key="1">
    <source>
        <dbReference type="ARBA" id="ARBA00004401"/>
    </source>
</evidence>
<evidence type="ECO:0008006" key="10">
    <source>
        <dbReference type="Google" id="ProtNLM"/>
    </source>
</evidence>
<keyword evidence="7" id="KW-0131">Cell cycle</keyword>
<evidence type="ECO:0000256" key="6">
    <source>
        <dbReference type="ARBA" id="ARBA00023136"/>
    </source>
</evidence>
<keyword evidence="9" id="KW-1185">Reference proteome</keyword>
<accession>A0ABQ0CBM5</accession>